<sequence length="52" mass="5508">MCNKPVSGAPLLEEACQLGSMVNSSHRRFDASTREGPVDDSASIAAHSALHR</sequence>
<name>A0AB72X0F1_9RALS</name>
<protein>
    <submittedName>
        <fullName evidence="2">Uncharacterized protein</fullName>
    </submittedName>
</protein>
<proteinExistence type="predicted"/>
<dbReference type="Proteomes" id="UP001189225">
    <property type="component" value="Unassembled WGS sequence"/>
</dbReference>
<evidence type="ECO:0000256" key="1">
    <source>
        <dbReference type="SAM" id="MobiDB-lite"/>
    </source>
</evidence>
<dbReference type="AlphaFoldDB" id="A0AB72X0F1"/>
<comment type="caution">
    <text evidence="2">The sequence shown here is derived from an EMBL/GenBank/DDBJ whole genome shotgun (WGS) entry which is preliminary data.</text>
</comment>
<gene>
    <name evidence="2" type="ORF">R16034_02116</name>
</gene>
<feature type="region of interest" description="Disordered" evidence="1">
    <location>
        <begin position="27"/>
        <end position="52"/>
    </location>
</feature>
<evidence type="ECO:0000313" key="2">
    <source>
        <dbReference type="EMBL" id="CAJ0740403.1"/>
    </source>
</evidence>
<feature type="compositionally biased region" description="Basic and acidic residues" evidence="1">
    <location>
        <begin position="27"/>
        <end position="37"/>
    </location>
</feature>
<evidence type="ECO:0000313" key="3">
    <source>
        <dbReference type="Proteomes" id="UP001189225"/>
    </source>
</evidence>
<dbReference type="EMBL" id="CATWHI010000003">
    <property type="protein sequence ID" value="CAJ0740403.1"/>
    <property type="molecule type" value="Genomic_DNA"/>
</dbReference>
<organism evidence="2 3">
    <name type="scientific">Ralstonia edaphi</name>
    <dbReference type="NCBI Taxonomy" id="3058599"/>
    <lineage>
        <taxon>Bacteria</taxon>
        <taxon>Pseudomonadati</taxon>
        <taxon>Pseudomonadota</taxon>
        <taxon>Betaproteobacteria</taxon>
        <taxon>Burkholderiales</taxon>
        <taxon>Burkholderiaceae</taxon>
        <taxon>Ralstonia</taxon>
    </lineage>
</organism>
<keyword evidence="3" id="KW-1185">Reference proteome</keyword>
<accession>A0AB72X0F1</accession>
<reference evidence="2 3" key="1">
    <citation type="submission" date="2023-07" db="EMBL/GenBank/DDBJ databases">
        <authorList>
            <person name="Peeters C."/>
        </authorList>
    </citation>
    <scope>NUCLEOTIDE SEQUENCE [LARGE SCALE GENOMIC DNA]</scope>
    <source>
        <strain evidence="2 3">R-16034</strain>
    </source>
</reference>